<feature type="transmembrane region" description="Helical" evidence="1">
    <location>
        <begin position="59"/>
        <end position="77"/>
    </location>
</feature>
<keyword evidence="1" id="KW-0472">Membrane</keyword>
<feature type="transmembrane region" description="Helical" evidence="1">
    <location>
        <begin position="181"/>
        <end position="203"/>
    </location>
</feature>
<comment type="caution">
    <text evidence="2">The sequence shown here is derived from an EMBL/GenBank/DDBJ whole genome shotgun (WGS) entry which is preliminary data.</text>
</comment>
<sequence length="207" mass="21545">MAVVDLRPLPVTRNPGRRVPQLLCGLVLYALSMAMQIRSGLGLNPWDVLHEGLTRQTPLSFGVTTGITGVIVLLLWIPLRQRPGIGTVANVVVIAATIDVALAVLPEPGALVARIALLVGGVVLNGVATAAYVGARLGPGPRDGLMTGLSARTGRSVRLVRTCIEVAVLAGGWLLGGTVGVGTVLYALAIGPLTQLFLPFLAVRTRR</sequence>
<proteinExistence type="predicted"/>
<name>A0ABN1N6H5_9PSEU</name>
<dbReference type="Proteomes" id="UP001499967">
    <property type="component" value="Unassembled WGS sequence"/>
</dbReference>
<dbReference type="Pfam" id="PF19700">
    <property type="entry name" value="DUF6198"/>
    <property type="match status" value="1"/>
</dbReference>
<reference evidence="2 3" key="1">
    <citation type="journal article" date="2019" name="Int. J. Syst. Evol. Microbiol.">
        <title>The Global Catalogue of Microorganisms (GCM) 10K type strain sequencing project: providing services to taxonomists for standard genome sequencing and annotation.</title>
        <authorList>
            <consortium name="The Broad Institute Genomics Platform"/>
            <consortium name="The Broad Institute Genome Sequencing Center for Infectious Disease"/>
            <person name="Wu L."/>
            <person name="Ma J."/>
        </authorList>
    </citation>
    <scope>NUCLEOTIDE SEQUENCE [LARGE SCALE GENOMIC DNA]</scope>
    <source>
        <strain evidence="2 3">JCM 11117</strain>
    </source>
</reference>
<dbReference type="PANTHER" id="PTHR40078">
    <property type="entry name" value="INTEGRAL MEMBRANE PROTEIN-RELATED"/>
    <property type="match status" value="1"/>
</dbReference>
<evidence type="ECO:0000313" key="2">
    <source>
        <dbReference type="EMBL" id="GAA0895090.1"/>
    </source>
</evidence>
<dbReference type="InterPro" id="IPR038750">
    <property type="entry name" value="YczE/YyaS-like"/>
</dbReference>
<organism evidence="2 3">
    <name type="scientific">Pseudonocardia zijingensis</name>
    <dbReference type="NCBI Taxonomy" id="153376"/>
    <lineage>
        <taxon>Bacteria</taxon>
        <taxon>Bacillati</taxon>
        <taxon>Actinomycetota</taxon>
        <taxon>Actinomycetes</taxon>
        <taxon>Pseudonocardiales</taxon>
        <taxon>Pseudonocardiaceae</taxon>
        <taxon>Pseudonocardia</taxon>
    </lineage>
</organism>
<feature type="transmembrane region" description="Helical" evidence="1">
    <location>
        <begin position="156"/>
        <end position="175"/>
    </location>
</feature>
<keyword evidence="3" id="KW-1185">Reference proteome</keyword>
<protein>
    <submittedName>
        <fullName evidence="2">Membrane protein</fullName>
    </submittedName>
</protein>
<keyword evidence="1" id="KW-0812">Transmembrane</keyword>
<evidence type="ECO:0000313" key="3">
    <source>
        <dbReference type="Proteomes" id="UP001499967"/>
    </source>
</evidence>
<gene>
    <name evidence="2" type="ORF">GCM10009559_49610</name>
</gene>
<evidence type="ECO:0000256" key="1">
    <source>
        <dbReference type="SAM" id="Phobius"/>
    </source>
</evidence>
<feature type="transmembrane region" description="Helical" evidence="1">
    <location>
        <begin position="84"/>
        <end position="105"/>
    </location>
</feature>
<keyword evidence="1" id="KW-1133">Transmembrane helix</keyword>
<feature type="transmembrane region" description="Helical" evidence="1">
    <location>
        <begin position="111"/>
        <end position="135"/>
    </location>
</feature>
<accession>A0ABN1N6H5</accession>
<dbReference type="PANTHER" id="PTHR40078:SF1">
    <property type="entry name" value="INTEGRAL MEMBRANE PROTEIN"/>
    <property type="match status" value="1"/>
</dbReference>
<dbReference type="EMBL" id="BAAAHP010000153">
    <property type="protein sequence ID" value="GAA0895090.1"/>
    <property type="molecule type" value="Genomic_DNA"/>
</dbReference>
<feature type="transmembrane region" description="Helical" evidence="1">
    <location>
        <begin position="21"/>
        <end position="39"/>
    </location>
</feature>